<evidence type="ECO:0000313" key="2">
    <source>
        <dbReference type="EMBL" id="QJW95583.1"/>
    </source>
</evidence>
<dbReference type="EMBL" id="CP053452">
    <property type="protein sequence ID" value="QJW95583.1"/>
    <property type="molecule type" value="Genomic_DNA"/>
</dbReference>
<protein>
    <submittedName>
        <fullName evidence="2">Uncharacterized protein</fullName>
    </submittedName>
</protein>
<organism evidence="2 3">
    <name type="scientific">Frigoriglobus tundricola</name>
    <dbReference type="NCBI Taxonomy" id="2774151"/>
    <lineage>
        <taxon>Bacteria</taxon>
        <taxon>Pseudomonadati</taxon>
        <taxon>Planctomycetota</taxon>
        <taxon>Planctomycetia</taxon>
        <taxon>Gemmatales</taxon>
        <taxon>Gemmataceae</taxon>
        <taxon>Frigoriglobus</taxon>
    </lineage>
</organism>
<dbReference type="AlphaFoldDB" id="A0A6M5YQK4"/>
<feature type="transmembrane region" description="Helical" evidence="1">
    <location>
        <begin position="23"/>
        <end position="44"/>
    </location>
</feature>
<sequence length="50" mass="5019">MVGLLADIAVTGPLGTSRAADEAIASVLLLAGAVLLGLFGSRLAHDRSEE</sequence>
<dbReference type="Proteomes" id="UP000503447">
    <property type="component" value="Chromosome"/>
</dbReference>
<accession>A0A6M5YQK4</accession>
<name>A0A6M5YQK4_9BACT</name>
<evidence type="ECO:0000313" key="3">
    <source>
        <dbReference type="Proteomes" id="UP000503447"/>
    </source>
</evidence>
<dbReference type="KEGG" id="ftj:FTUN_3133"/>
<gene>
    <name evidence="2" type="ORF">FTUN_3133</name>
</gene>
<proteinExistence type="predicted"/>
<keyword evidence="1" id="KW-0812">Transmembrane</keyword>
<reference evidence="3" key="1">
    <citation type="submission" date="2020-05" db="EMBL/GenBank/DDBJ databases">
        <title>Frigoriglobus tundricola gen. nov., sp. nov., a psychrotolerant cellulolytic planctomycete of the family Gemmataceae with two divergent copies of 16S rRNA gene.</title>
        <authorList>
            <person name="Kulichevskaya I.S."/>
            <person name="Ivanova A.A."/>
            <person name="Naumoff D.G."/>
            <person name="Beletsky A.V."/>
            <person name="Rijpstra W.I.C."/>
            <person name="Sinninghe Damste J.S."/>
            <person name="Mardanov A.V."/>
            <person name="Ravin N.V."/>
            <person name="Dedysh S.N."/>
        </authorList>
    </citation>
    <scope>NUCLEOTIDE SEQUENCE [LARGE SCALE GENOMIC DNA]</scope>
    <source>
        <strain evidence="3">PL17</strain>
    </source>
</reference>
<keyword evidence="3" id="KW-1185">Reference proteome</keyword>
<dbReference type="RefSeq" id="WP_171471342.1">
    <property type="nucleotide sequence ID" value="NZ_CP053452.2"/>
</dbReference>
<keyword evidence="1" id="KW-1133">Transmembrane helix</keyword>
<evidence type="ECO:0000256" key="1">
    <source>
        <dbReference type="SAM" id="Phobius"/>
    </source>
</evidence>
<keyword evidence="1" id="KW-0472">Membrane</keyword>